<dbReference type="Gene3D" id="3.30.565.10">
    <property type="entry name" value="Histidine kinase-like ATPase, C-terminal domain"/>
    <property type="match status" value="1"/>
</dbReference>
<feature type="transmembrane region" description="Helical" evidence="8">
    <location>
        <begin position="271"/>
        <end position="294"/>
    </location>
</feature>
<evidence type="ECO:0000256" key="2">
    <source>
        <dbReference type="ARBA" id="ARBA00012438"/>
    </source>
</evidence>
<dbReference type="SMART" id="SM00387">
    <property type="entry name" value="HATPase_c"/>
    <property type="match status" value="1"/>
</dbReference>
<keyword evidence="5" id="KW-0418">Kinase</keyword>
<dbReference type="InterPro" id="IPR036890">
    <property type="entry name" value="HATPase_C_sf"/>
</dbReference>
<feature type="transmembrane region" description="Helical" evidence="8">
    <location>
        <begin position="116"/>
        <end position="134"/>
    </location>
</feature>
<keyword evidence="7" id="KW-0902">Two-component regulatory system</keyword>
<dbReference type="EC" id="2.7.13.3" evidence="2"/>
<evidence type="ECO:0000256" key="6">
    <source>
        <dbReference type="ARBA" id="ARBA00022840"/>
    </source>
</evidence>
<dbReference type="GO" id="GO:0000155">
    <property type="term" value="F:phosphorelay sensor kinase activity"/>
    <property type="evidence" value="ECO:0007669"/>
    <property type="project" value="InterPro"/>
</dbReference>
<dbReference type="EMBL" id="MYFO01000007">
    <property type="protein sequence ID" value="TFE89230.1"/>
    <property type="molecule type" value="Genomic_DNA"/>
</dbReference>
<evidence type="ECO:0000256" key="1">
    <source>
        <dbReference type="ARBA" id="ARBA00000085"/>
    </source>
</evidence>
<proteinExistence type="predicted"/>
<dbReference type="InterPro" id="IPR036034">
    <property type="entry name" value="PDZ_sf"/>
</dbReference>
<accession>A0A4Y8Q539</accession>
<dbReference type="OrthoDB" id="9781904at2"/>
<reference evidence="10 11" key="1">
    <citation type="submission" date="2017-03" db="EMBL/GenBank/DDBJ databases">
        <title>Isolation of Levoglucosan Utilizing Bacteria.</title>
        <authorList>
            <person name="Arya A.S."/>
        </authorList>
    </citation>
    <scope>NUCLEOTIDE SEQUENCE [LARGE SCALE GENOMIC DNA]</scope>
    <source>
        <strain evidence="10 11">MEC069</strain>
    </source>
</reference>
<feature type="transmembrane region" description="Helical" evidence="8">
    <location>
        <begin position="336"/>
        <end position="358"/>
    </location>
</feature>
<dbReference type="SUPFAM" id="SSF55874">
    <property type="entry name" value="ATPase domain of HSP90 chaperone/DNA topoisomerase II/histidine kinase"/>
    <property type="match status" value="1"/>
</dbReference>
<gene>
    <name evidence="10" type="ORF">B5M42_07130</name>
</gene>
<organism evidence="10 11">
    <name type="scientific">Paenibacillus athensensis</name>
    <dbReference type="NCBI Taxonomy" id="1967502"/>
    <lineage>
        <taxon>Bacteria</taxon>
        <taxon>Bacillati</taxon>
        <taxon>Bacillota</taxon>
        <taxon>Bacilli</taxon>
        <taxon>Bacillales</taxon>
        <taxon>Paenibacillaceae</taxon>
        <taxon>Paenibacillus</taxon>
    </lineage>
</organism>
<dbReference type="InterPro" id="IPR011712">
    <property type="entry name" value="Sig_transdc_His_kin_sub3_dim/P"/>
</dbReference>
<dbReference type="Proteomes" id="UP000298246">
    <property type="component" value="Unassembled WGS sequence"/>
</dbReference>
<comment type="caution">
    <text evidence="10">The sequence shown here is derived from an EMBL/GenBank/DDBJ whole genome shotgun (WGS) entry which is preliminary data.</text>
</comment>
<name>A0A4Y8Q539_9BACL</name>
<feature type="domain" description="Histidine kinase" evidence="9">
    <location>
        <begin position="678"/>
        <end position="771"/>
    </location>
</feature>
<evidence type="ECO:0000313" key="11">
    <source>
        <dbReference type="Proteomes" id="UP000298246"/>
    </source>
</evidence>
<dbReference type="PANTHER" id="PTHR24421">
    <property type="entry name" value="NITRATE/NITRITE SENSOR PROTEIN NARX-RELATED"/>
    <property type="match status" value="1"/>
</dbReference>
<dbReference type="PANTHER" id="PTHR24421:SF60">
    <property type="entry name" value="SENSOR HISTIDINE KINASE COMP"/>
    <property type="match status" value="1"/>
</dbReference>
<keyword evidence="8" id="KW-0812">Transmembrane</keyword>
<keyword evidence="6" id="KW-0067">ATP-binding</keyword>
<dbReference type="InterPro" id="IPR003594">
    <property type="entry name" value="HATPase_dom"/>
</dbReference>
<evidence type="ECO:0000256" key="8">
    <source>
        <dbReference type="SAM" id="Phobius"/>
    </source>
</evidence>
<keyword evidence="4" id="KW-0547">Nucleotide-binding</keyword>
<feature type="transmembrane region" description="Helical" evidence="8">
    <location>
        <begin position="171"/>
        <end position="192"/>
    </location>
</feature>
<sequence length="775" mass="89080">MNVVIDMKSKFLFIIFIIFQLWFSYITMVHPYIGIHVKNVSGAWFVSELEQASPIILNQVKPGDRILAIDGLSPEENFILKTGRVIEQAAVIRIMHPQGEVIDVSVVENKLNKLDLFPFFGGILCLGLSIALLLKLKRSPSAKLLGFVFLTIAAVFMSLGASSRGNIFGSIINRTSLMFLPVMFIHFLVVFFKEKGELEFSFKFVRFMQGVVVVATITKILYFIPSVAYRVSQTTNIITIFFFLLGMLVIFSYLAVVSIRYRQRSGYFSILTKTIWICLLISFLPFACFSFLPLLLKQAAWLDPYYSGWFILFFPLSFAYLIISKQLYDIDILLRRFFLTGVISILPSAALVGIAEAILQGHVPLKESVYLFLTILVVLSLVLYFLEYFTSKFEPVMFPRKHKLQKALRQISKNLGSITSFREMKEIILVDIVQTLQVYGGAIVFRYPEHVEIISEGDIDHEEVERVVKMEWHEDHPSYTCMIVNRHEEFSSYLVMTRKRTNTMLGLEDSQWLSLIISYLAVSLENIHLIRKLTLKMQELAAQLPNEEAGQDLIWFRKLMFELQEKERVRIATDLHDTTMQDLFFLKKRFASFVDRLEPKKEISDQFRSIIEFIEIINTNLRQSCFDLHPHLLQEIGLIQTISKLVERESYESTFDLEFNGQQAKAIEGRDLDTKRHLFRMVQELINNAKKHSRASKVSIRLSVSGGRFTLDYRDNGVGFDSERTVVHEIGGSGMGMEQIKTRTLYLNGSFKLDTARGQGVRIQITIPIREGLSA</sequence>
<evidence type="ECO:0000256" key="4">
    <source>
        <dbReference type="ARBA" id="ARBA00022741"/>
    </source>
</evidence>
<evidence type="ECO:0000256" key="7">
    <source>
        <dbReference type="ARBA" id="ARBA00023012"/>
    </source>
</evidence>
<evidence type="ECO:0000256" key="3">
    <source>
        <dbReference type="ARBA" id="ARBA00022679"/>
    </source>
</evidence>
<keyword evidence="11" id="KW-1185">Reference proteome</keyword>
<keyword evidence="8" id="KW-1133">Transmembrane helix</keyword>
<dbReference type="AlphaFoldDB" id="A0A4Y8Q539"/>
<dbReference type="InterPro" id="IPR005467">
    <property type="entry name" value="His_kinase_dom"/>
</dbReference>
<dbReference type="InterPro" id="IPR050482">
    <property type="entry name" value="Sensor_HK_TwoCompSys"/>
</dbReference>
<protein>
    <recommendedName>
        <fullName evidence="2">histidine kinase</fullName>
        <ecNumber evidence="2">2.7.13.3</ecNumber>
    </recommendedName>
</protein>
<dbReference type="SUPFAM" id="SSF50156">
    <property type="entry name" value="PDZ domain-like"/>
    <property type="match status" value="1"/>
</dbReference>
<feature type="transmembrane region" description="Helical" evidence="8">
    <location>
        <begin position="141"/>
        <end position="159"/>
    </location>
</feature>
<dbReference type="GO" id="GO:0046983">
    <property type="term" value="F:protein dimerization activity"/>
    <property type="evidence" value="ECO:0007669"/>
    <property type="project" value="InterPro"/>
</dbReference>
<keyword evidence="3" id="KW-0808">Transferase</keyword>
<evidence type="ECO:0000256" key="5">
    <source>
        <dbReference type="ARBA" id="ARBA00022777"/>
    </source>
</evidence>
<dbReference type="Pfam" id="PF02518">
    <property type="entry name" value="HATPase_c"/>
    <property type="match status" value="1"/>
</dbReference>
<feature type="transmembrane region" description="Helical" evidence="8">
    <location>
        <begin position="306"/>
        <end position="324"/>
    </location>
</feature>
<dbReference type="GO" id="GO:0005524">
    <property type="term" value="F:ATP binding"/>
    <property type="evidence" value="ECO:0007669"/>
    <property type="project" value="UniProtKB-KW"/>
</dbReference>
<evidence type="ECO:0000313" key="10">
    <source>
        <dbReference type="EMBL" id="TFE89230.1"/>
    </source>
</evidence>
<feature type="transmembrane region" description="Helical" evidence="8">
    <location>
        <begin position="204"/>
        <end position="225"/>
    </location>
</feature>
<dbReference type="Pfam" id="PF07730">
    <property type="entry name" value="HisKA_3"/>
    <property type="match status" value="1"/>
</dbReference>
<feature type="transmembrane region" description="Helical" evidence="8">
    <location>
        <begin position="237"/>
        <end position="259"/>
    </location>
</feature>
<dbReference type="PROSITE" id="PS50109">
    <property type="entry name" value="HIS_KIN"/>
    <property type="match status" value="1"/>
</dbReference>
<keyword evidence="8" id="KW-0472">Membrane</keyword>
<dbReference type="CDD" id="cd16917">
    <property type="entry name" value="HATPase_UhpB-NarQ-NarX-like"/>
    <property type="match status" value="1"/>
</dbReference>
<feature type="transmembrane region" description="Helical" evidence="8">
    <location>
        <begin position="370"/>
        <end position="390"/>
    </location>
</feature>
<feature type="transmembrane region" description="Helical" evidence="8">
    <location>
        <begin position="12"/>
        <end position="33"/>
    </location>
</feature>
<evidence type="ECO:0000259" key="9">
    <source>
        <dbReference type="PROSITE" id="PS50109"/>
    </source>
</evidence>
<dbReference type="GO" id="GO:0016020">
    <property type="term" value="C:membrane"/>
    <property type="evidence" value="ECO:0007669"/>
    <property type="project" value="InterPro"/>
</dbReference>
<comment type="catalytic activity">
    <reaction evidence="1">
        <text>ATP + protein L-histidine = ADP + protein N-phospho-L-histidine.</text>
        <dbReference type="EC" id="2.7.13.3"/>
    </reaction>
</comment>